<feature type="transmembrane region" description="Helical" evidence="8">
    <location>
        <begin position="264"/>
        <end position="285"/>
    </location>
</feature>
<feature type="domain" description="EamA" evidence="9">
    <location>
        <begin position="151"/>
        <end position="280"/>
    </location>
</feature>
<evidence type="ECO:0000256" key="4">
    <source>
        <dbReference type="ARBA" id="ARBA00022475"/>
    </source>
</evidence>
<accession>A0A6J6Q1X0</accession>
<evidence type="ECO:0000256" key="7">
    <source>
        <dbReference type="ARBA" id="ARBA00023136"/>
    </source>
</evidence>
<dbReference type="EMBL" id="CAEZYA010000013">
    <property type="protein sequence ID" value="CAB4702738.1"/>
    <property type="molecule type" value="Genomic_DNA"/>
</dbReference>
<feature type="transmembrane region" description="Helical" evidence="8">
    <location>
        <begin position="207"/>
        <end position="227"/>
    </location>
</feature>
<keyword evidence="7 8" id="KW-0472">Membrane</keyword>
<dbReference type="AlphaFoldDB" id="A0A6J6Q1X0"/>
<evidence type="ECO:0000256" key="5">
    <source>
        <dbReference type="ARBA" id="ARBA00022692"/>
    </source>
</evidence>
<feature type="transmembrane region" description="Helical" evidence="8">
    <location>
        <begin position="37"/>
        <end position="58"/>
    </location>
</feature>
<evidence type="ECO:0000313" key="13">
    <source>
        <dbReference type="EMBL" id="CAB4854790.1"/>
    </source>
</evidence>
<proteinExistence type="inferred from homology"/>
<evidence type="ECO:0000313" key="10">
    <source>
        <dbReference type="EMBL" id="CAB4702738.1"/>
    </source>
</evidence>
<reference evidence="10" key="1">
    <citation type="submission" date="2020-05" db="EMBL/GenBank/DDBJ databases">
        <authorList>
            <person name="Chiriac C."/>
            <person name="Salcher M."/>
            <person name="Ghai R."/>
            <person name="Kavagutti S V."/>
        </authorList>
    </citation>
    <scope>NUCLEOTIDE SEQUENCE</scope>
</reference>
<comment type="similarity">
    <text evidence="2">Belongs to the EamA transporter family.</text>
</comment>
<evidence type="ECO:0000313" key="11">
    <source>
        <dbReference type="EMBL" id="CAB4771393.1"/>
    </source>
</evidence>
<feature type="transmembrane region" description="Helical" evidence="8">
    <location>
        <begin position="7"/>
        <end position="25"/>
    </location>
</feature>
<evidence type="ECO:0000259" key="9">
    <source>
        <dbReference type="Pfam" id="PF00892"/>
    </source>
</evidence>
<feature type="transmembrane region" description="Helical" evidence="8">
    <location>
        <begin position="149"/>
        <end position="165"/>
    </location>
</feature>
<dbReference type="Pfam" id="PF00892">
    <property type="entry name" value="EamA"/>
    <property type="match status" value="2"/>
</dbReference>
<keyword evidence="5 8" id="KW-0812">Transmembrane</keyword>
<evidence type="ECO:0000313" key="12">
    <source>
        <dbReference type="EMBL" id="CAB4799956.1"/>
    </source>
</evidence>
<keyword evidence="6 8" id="KW-1133">Transmembrane helix</keyword>
<protein>
    <submittedName>
        <fullName evidence="10">Unannotated protein</fullName>
    </submittedName>
</protein>
<dbReference type="InterPro" id="IPR000620">
    <property type="entry name" value="EamA_dom"/>
</dbReference>
<feature type="transmembrane region" description="Helical" evidence="8">
    <location>
        <begin position="126"/>
        <end position="143"/>
    </location>
</feature>
<dbReference type="EMBL" id="CAFBOQ010000004">
    <property type="protein sequence ID" value="CAB4978125.1"/>
    <property type="molecule type" value="Genomic_DNA"/>
</dbReference>
<dbReference type="SUPFAM" id="SSF103481">
    <property type="entry name" value="Multidrug resistance efflux transporter EmrE"/>
    <property type="match status" value="2"/>
</dbReference>
<evidence type="ECO:0000313" key="14">
    <source>
        <dbReference type="EMBL" id="CAB4978125.1"/>
    </source>
</evidence>
<dbReference type="EMBL" id="CAEZZN010000039">
    <property type="protein sequence ID" value="CAB4771393.1"/>
    <property type="molecule type" value="Genomic_DNA"/>
</dbReference>
<keyword evidence="3" id="KW-0813">Transport</keyword>
<evidence type="ECO:0000313" key="16">
    <source>
        <dbReference type="EMBL" id="CAB5057335.1"/>
    </source>
</evidence>
<dbReference type="NCBIfam" id="TIGR00688">
    <property type="entry name" value="rarD"/>
    <property type="match status" value="1"/>
</dbReference>
<dbReference type="PANTHER" id="PTHR22911">
    <property type="entry name" value="ACYL-MALONYL CONDENSING ENZYME-RELATED"/>
    <property type="match status" value="1"/>
</dbReference>
<gene>
    <name evidence="10" type="ORF">UFOPK2627_00586</name>
    <name evidence="11" type="ORF">UFOPK2879_01027</name>
    <name evidence="12" type="ORF">UFOPK3078_00300</name>
    <name evidence="13" type="ORF">UFOPK3288_01021</name>
    <name evidence="14" type="ORF">UFOPK3990_00221</name>
    <name evidence="15" type="ORF">UFOPK4245_00291</name>
    <name evidence="16" type="ORF">UFOPK4337_00707</name>
</gene>
<dbReference type="InterPro" id="IPR037185">
    <property type="entry name" value="EmrE-like"/>
</dbReference>
<evidence type="ECO:0000256" key="2">
    <source>
        <dbReference type="ARBA" id="ARBA00007362"/>
    </source>
</evidence>
<comment type="subcellular location">
    <subcellularLocation>
        <location evidence="1">Cell membrane</location>
        <topology evidence="1">Multi-pass membrane protein</topology>
    </subcellularLocation>
</comment>
<dbReference type="EMBL" id="CAFAAU010000005">
    <property type="protein sequence ID" value="CAB4799956.1"/>
    <property type="molecule type" value="Genomic_DNA"/>
</dbReference>
<feature type="transmembrane region" description="Helical" evidence="8">
    <location>
        <begin position="70"/>
        <end position="90"/>
    </location>
</feature>
<evidence type="ECO:0000256" key="1">
    <source>
        <dbReference type="ARBA" id="ARBA00004651"/>
    </source>
</evidence>
<keyword evidence="4" id="KW-1003">Cell membrane</keyword>
<sequence length="296" mass="32889">MSKYKLGLVYGFSAYFFWGFLPIYWKHIHNASSFEILANRGIWSLAVCTLLLTMRNELRSTFLIIKSKRLFSILAISSGLLTINWGVFIWAVGAGRVVESALGYYIAPLLNVLFGILIFRESLRLLQWIAVALGTTSVLILTIEYHHFPWIALSLALSWGTYSLVKKRIDLGALESLTIETLIAFIPNLAFLFYIQGQGTAQFGQGLMVTTLLCLAGIATVIPLLLFNGAIVRLPLSTLGLLQYITPTIFYLLGVFLFNEDMSTGKVMGFAFIWAALIALSADLVRSSRAVDNRVA</sequence>
<evidence type="ECO:0000313" key="15">
    <source>
        <dbReference type="EMBL" id="CAB5045725.1"/>
    </source>
</evidence>
<feature type="transmembrane region" description="Helical" evidence="8">
    <location>
        <begin position="239"/>
        <end position="258"/>
    </location>
</feature>
<dbReference type="PANTHER" id="PTHR22911:SF137">
    <property type="entry name" value="SOLUTE CARRIER FAMILY 35 MEMBER G2-RELATED"/>
    <property type="match status" value="1"/>
</dbReference>
<evidence type="ECO:0000256" key="8">
    <source>
        <dbReference type="SAM" id="Phobius"/>
    </source>
</evidence>
<dbReference type="InterPro" id="IPR004626">
    <property type="entry name" value="RarD"/>
</dbReference>
<dbReference type="EMBL" id="CAFBQD010000003">
    <property type="protein sequence ID" value="CAB5045725.1"/>
    <property type="molecule type" value="Genomic_DNA"/>
</dbReference>
<dbReference type="EMBL" id="CAFBLC010000034">
    <property type="protein sequence ID" value="CAB4854790.1"/>
    <property type="molecule type" value="Genomic_DNA"/>
</dbReference>
<feature type="domain" description="EamA" evidence="9">
    <location>
        <begin position="6"/>
        <end position="142"/>
    </location>
</feature>
<feature type="transmembrane region" description="Helical" evidence="8">
    <location>
        <begin position="102"/>
        <end position="119"/>
    </location>
</feature>
<dbReference type="EMBL" id="CAFBQM010000024">
    <property type="protein sequence ID" value="CAB5057335.1"/>
    <property type="molecule type" value="Genomic_DNA"/>
</dbReference>
<dbReference type="GO" id="GO:0005886">
    <property type="term" value="C:plasma membrane"/>
    <property type="evidence" value="ECO:0007669"/>
    <property type="project" value="UniProtKB-SubCell"/>
</dbReference>
<evidence type="ECO:0000256" key="3">
    <source>
        <dbReference type="ARBA" id="ARBA00022448"/>
    </source>
</evidence>
<evidence type="ECO:0000256" key="6">
    <source>
        <dbReference type="ARBA" id="ARBA00022989"/>
    </source>
</evidence>
<organism evidence="10">
    <name type="scientific">freshwater metagenome</name>
    <dbReference type="NCBI Taxonomy" id="449393"/>
    <lineage>
        <taxon>unclassified sequences</taxon>
        <taxon>metagenomes</taxon>
        <taxon>ecological metagenomes</taxon>
    </lineage>
</organism>
<feature type="transmembrane region" description="Helical" evidence="8">
    <location>
        <begin position="177"/>
        <end position="195"/>
    </location>
</feature>
<name>A0A6J6Q1X0_9ZZZZ</name>